<dbReference type="EMBL" id="JAKOGI010001258">
    <property type="protein sequence ID" value="KAJ8426629.1"/>
    <property type="molecule type" value="Genomic_DNA"/>
</dbReference>
<protein>
    <submittedName>
        <fullName evidence="2">Uncharacterized protein</fullName>
    </submittedName>
</protein>
<gene>
    <name evidence="2" type="ORF">Cgig2_020565</name>
</gene>
<keyword evidence="3" id="KW-1185">Reference proteome</keyword>
<evidence type="ECO:0000313" key="2">
    <source>
        <dbReference type="EMBL" id="KAJ8426629.1"/>
    </source>
</evidence>
<evidence type="ECO:0000313" key="3">
    <source>
        <dbReference type="Proteomes" id="UP001153076"/>
    </source>
</evidence>
<dbReference type="Proteomes" id="UP001153076">
    <property type="component" value="Unassembled WGS sequence"/>
</dbReference>
<comment type="caution">
    <text evidence="2">The sequence shown here is derived from an EMBL/GenBank/DDBJ whole genome shotgun (WGS) entry which is preliminary data.</text>
</comment>
<accession>A0A9Q1GW51</accession>
<sequence>MEKGSEKRKAGKNNANKPLRKKAKRDHSPKELGKGNESAQKSAGKGDEKKKSSKQNTAKNGSSRDEEREKSPEKPGDKEKFLQKSPTKLENKEKGRRQKKQKRRSIRRRHSLLGDHRGCDVYQSLQYRKTTYLWWKFLTVRMQKKKIQCKKTRRSIMIRTTEREKETTIPENIKAPPKRNKPSVIKGSSKKMFNAMLVLLWICILLKVDLKEIPGKFSKWLAKIFDPYAVCFGLLDGQQFLVIAFDVYVTPGVPFRGREIIKSTKTSMNEEYDEVHATWLKEWKIDQNAPKLTQMPDFILAKKDGVKALR</sequence>
<feature type="region of interest" description="Disordered" evidence="1">
    <location>
        <begin position="1"/>
        <end position="111"/>
    </location>
</feature>
<reference evidence="2" key="1">
    <citation type="submission" date="2022-04" db="EMBL/GenBank/DDBJ databases">
        <title>Carnegiea gigantea Genome sequencing and assembly v2.</title>
        <authorList>
            <person name="Copetti D."/>
            <person name="Sanderson M.J."/>
            <person name="Burquez A."/>
            <person name="Wojciechowski M.F."/>
        </authorList>
    </citation>
    <scope>NUCLEOTIDE SEQUENCE</scope>
    <source>
        <strain evidence="2">SGP5-SGP5p</strain>
        <tissue evidence="2">Aerial part</tissue>
    </source>
</reference>
<organism evidence="2 3">
    <name type="scientific">Carnegiea gigantea</name>
    <dbReference type="NCBI Taxonomy" id="171969"/>
    <lineage>
        <taxon>Eukaryota</taxon>
        <taxon>Viridiplantae</taxon>
        <taxon>Streptophyta</taxon>
        <taxon>Embryophyta</taxon>
        <taxon>Tracheophyta</taxon>
        <taxon>Spermatophyta</taxon>
        <taxon>Magnoliopsida</taxon>
        <taxon>eudicotyledons</taxon>
        <taxon>Gunneridae</taxon>
        <taxon>Pentapetalae</taxon>
        <taxon>Caryophyllales</taxon>
        <taxon>Cactineae</taxon>
        <taxon>Cactaceae</taxon>
        <taxon>Cactoideae</taxon>
        <taxon>Echinocereeae</taxon>
        <taxon>Carnegiea</taxon>
    </lineage>
</organism>
<dbReference type="AlphaFoldDB" id="A0A9Q1GW51"/>
<name>A0A9Q1GW51_9CARY</name>
<feature type="compositionally biased region" description="Basic and acidic residues" evidence="1">
    <location>
        <begin position="62"/>
        <end position="93"/>
    </location>
</feature>
<evidence type="ECO:0000256" key="1">
    <source>
        <dbReference type="SAM" id="MobiDB-lite"/>
    </source>
</evidence>
<feature type="compositionally biased region" description="Basic residues" evidence="1">
    <location>
        <begin position="94"/>
        <end position="111"/>
    </location>
</feature>
<proteinExistence type="predicted"/>